<protein>
    <submittedName>
        <fullName evidence="1">Uncharacterized protein</fullName>
    </submittedName>
</protein>
<dbReference type="Pfam" id="PF11071">
    <property type="entry name" value="Nuc_deoxyri_tr3"/>
    <property type="match status" value="1"/>
</dbReference>
<organism evidence="1">
    <name type="scientific">Calcidiscus leptoporus</name>
    <dbReference type="NCBI Taxonomy" id="127549"/>
    <lineage>
        <taxon>Eukaryota</taxon>
        <taxon>Haptista</taxon>
        <taxon>Haptophyta</taxon>
        <taxon>Prymnesiophyceae</taxon>
        <taxon>Coccolithales</taxon>
        <taxon>Calcidiscaceae</taxon>
        <taxon>Calcidiscus</taxon>
    </lineage>
</organism>
<dbReference type="Gene3D" id="3.40.50.450">
    <property type="match status" value="1"/>
</dbReference>
<dbReference type="NCBIfam" id="TIGR03646">
    <property type="entry name" value="YtoQ_fam"/>
    <property type="match status" value="1"/>
</dbReference>
<accession>A0A7S0NN24</accession>
<dbReference type="AlphaFoldDB" id="A0A7S0NN24"/>
<dbReference type="SUPFAM" id="SSF52309">
    <property type="entry name" value="N-(deoxy)ribosyltransferase-like"/>
    <property type="match status" value="1"/>
</dbReference>
<reference evidence="1" key="1">
    <citation type="submission" date="2021-01" db="EMBL/GenBank/DDBJ databases">
        <authorList>
            <person name="Corre E."/>
            <person name="Pelletier E."/>
            <person name="Niang G."/>
            <person name="Scheremetjew M."/>
            <person name="Finn R."/>
            <person name="Kale V."/>
            <person name="Holt S."/>
            <person name="Cochrane G."/>
            <person name="Meng A."/>
            <person name="Brown T."/>
            <person name="Cohen L."/>
        </authorList>
    </citation>
    <scope>NUCLEOTIDE SEQUENCE</scope>
    <source>
        <strain evidence="1">RCC1130</strain>
    </source>
</reference>
<sequence length="203" mass="22081">MLANAARSLGCPSHRARSLACSSRSLCATSARQWKIYLSGEIHSDWRKRIASGIAERKLPVVLTSANTSHVDSDDCAAIILGMEEKRPNWDRLGASMNTIRTKTLLEDADVVVVRFGEKYRQWNAAFEAGYAAARGKPIITLHPPAISHMLKEVNAAAAAVCEEPEQVVQILDYCITGTLPTPKDGTNYVPIVARLGKGNPDP</sequence>
<dbReference type="InterPro" id="IPR019884">
    <property type="entry name" value="YtoQ_family_protein"/>
</dbReference>
<gene>
    <name evidence="1" type="ORF">CLEP1334_LOCUS335</name>
</gene>
<name>A0A7S0NN24_9EUKA</name>
<dbReference type="EMBL" id="HBER01000618">
    <property type="protein sequence ID" value="CAD8522579.1"/>
    <property type="molecule type" value="Transcribed_RNA"/>
</dbReference>
<evidence type="ECO:0000313" key="1">
    <source>
        <dbReference type="EMBL" id="CAD8522579.1"/>
    </source>
</evidence>
<proteinExistence type="predicted"/>